<dbReference type="InterPro" id="IPR020845">
    <property type="entry name" value="AMP-binding_CS"/>
</dbReference>
<dbReference type="EMBL" id="JABBJJ010000071">
    <property type="protein sequence ID" value="NMO16573.1"/>
    <property type="molecule type" value="Genomic_DNA"/>
</dbReference>
<dbReference type="AlphaFoldDB" id="A0A848LGF4"/>
<dbReference type="Pfam" id="PF13193">
    <property type="entry name" value="AMP-binding_C"/>
    <property type="match status" value="1"/>
</dbReference>
<accession>A0A848LGF4</accession>
<dbReference type="Pfam" id="PF00501">
    <property type="entry name" value="AMP-binding"/>
    <property type="match status" value="1"/>
</dbReference>
<proteinExistence type="predicted"/>
<evidence type="ECO:0000259" key="2">
    <source>
        <dbReference type="Pfam" id="PF13193"/>
    </source>
</evidence>
<dbReference type="GO" id="GO:0016878">
    <property type="term" value="F:acid-thiol ligase activity"/>
    <property type="evidence" value="ECO:0007669"/>
    <property type="project" value="UniProtKB-ARBA"/>
</dbReference>
<dbReference type="PROSITE" id="PS00455">
    <property type="entry name" value="AMP_BINDING"/>
    <property type="match status" value="1"/>
</dbReference>
<dbReference type="InterPro" id="IPR045851">
    <property type="entry name" value="AMP-bd_C_sf"/>
</dbReference>
<feature type="domain" description="AMP-binding enzyme C-terminal" evidence="2">
    <location>
        <begin position="474"/>
        <end position="549"/>
    </location>
</feature>
<dbReference type="InterPro" id="IPR025110">
    <property type="entry name" value="AMP-bd_C"/>
</dbReference>
<protein>
    <submittedName>
        <fullName evidence="3">Long-chain fatty acid--CoA ligase</fullName>
    </submittedName>
</protein>
<dbReference type="PANTHER" id="PTHR43767">
    <property type="entry name" value="LONG-CHAIN-FATTY-ACID--COA LIGASE"/>
    <property type="match status" value="1"/>
</dbReference>
<dbReference type="SUPFAM" id="SSF56801">
    <property type="entry name" value="Acetyl-CoA synthetase-like"/>
    <property type="match status" value="1"/>
</dbReference>
<dbReference type="Gene3D" id="3.30.300.30">
    <property type="match status" value="1"/>
</dbReference>
<dbReference type="PANTHER" id="PTHR43767:SF1">
    <property type="entry name" value="NONRIBOSOMAL PEPTIDE SYNTHASE PES1 (EUROFUNG)-RELATED"/>
    <property type="match status" value="1"/>
</dbReference>
<gene>
    <name evidence="3" type="ORF">HG543_17160</name>
</gene>
<organism evidence="3 4">
    <name type="scientific">Pyxidicoccus fallax</name>
    <dbReference type="NCBI Taxonomy" id="394095"/>
    <lineage>
        <taxon>Bacteria</taxon>
        <taxon>Pseudomonadati</taxon>
        <taxon>Myxococcota</taxon>
        <taxon>Myxococcia</taxon>
        <taxon>Myxococcales</taxon>
        <taxon>Cystobacterineae</taxon>
        <taxon>Myxococcaceae</taxon>
        <taxon>Pyxidicoccus</taxon>
    </lineage>
</organism>
<reference evidence="3 4" key="1">
    <citation type="submission" date="2020-04" db="EMBL/GenBank/DDBJ databases">
        <title>Draft genome of Pyxidicoccus fallax type strain.</title>
        <authorList>
            <person name="Whitworth D.E."/>
        </authorList>
    </citation>
    <scope>NUCLEOTIDE SEQUENCE [LARGE SCALE GENOMIC DNA]</scope>
    <source>
        <strain evidence="3 4">DSM 14698</strain>
    </source>
</reference>
<dbReference type="InterPro" id="IPR042099">
    <property type="entry name" value="ANL_N_sf"/>
</dbReference>
<dbReference type="Gene3D" id="3.40.50.12780">
    <property type="entry name" value="N-terminal domain of ligase-like"/>
    <property type="match status" value="1"/>
</dbReference>
<keyword evidence="4" id="KW-1185">Reference proteome</keyword>
<comment type="caution">
    <text evidence="3">The sequence shown here is derived from an EMBL/GenBank/DDBJ whole genome shotgun (WGS) entry which is preliminary data.</text>
</comment>
<sequence>MKAPIPETQAKNTAHHAHWPEGLPYSLSIPDTSLYVNLQVSALRYPDRPAVVFYDTVLSYARVHEEVLALAGYLQKECGVHRGDRVLLDMQNSPQFLIAYYAILRADAMVVPVNPMLLTEELRHYVEDSGAKVAFVSQEIFSRVAPLIGETCLTKVVAAAYSDYLIEPTELNVPDFVRAPYAVPAAPGVVPWKEALAAKRAPREHQVGPEDLACMPYTSGTTGKPKGCVHTHRSVMFNAVASPTWTGVVVPDHVALAVLPVFHVTGMQSVMNAMVFSGGAVVMLPRWDRDVAGQLITRYKVTSWTVIPTMMIDFLSNPRLGEYDLSGIKLVSGGGAAMPAAIAQKLLDLTGQQYMEGYGLSETMAATHINPRQHMKQQCLGIPYLNVDSRIVDPITFKEVPQGEVGEIWIHGPQVFKGYWNDERKTEEAFAMLDGKRFFRSGDLGYMDAEGFFFFTDRLKRMINASGFKVWPAEVEAMMYRHPAVQECCVIASKDAYRGETVKAVIVKKPGSAASGEDIIQWAQDNMAAYKVPRVVEFVETLPKTATGKVMWKALQDRELAKQ</sequence>
<dbReference type="InterPro" id="IPR000873">
    <property type="entry name" value="AMP-dep_synth/lig_dom"/>
</dbReference>
<keyword evidence="3" id="KW-0436">Ligase</keyword>
<evidence type="ECO:0000259" key="1">
    <source>
        <dbReference type="Pfam" id="PF00501"/>
    </source>
</evidence>
<feature type="domain" description="AMP-dependent synthetase/ligase" evidence="1">
    <location>
        <begin position="39"/>
        <end position="420"/>
    </location>
</feature>
<dbReference type="RefSeq" id="WP_169345860.1">
    <property type="nucleotide sequence ID" value="NZ_JABBJJ010000071.1"/>
</dbReference>
<evidence type="ECO:0000313" key="4">
    <source>
        <dbReference type="Proteomes" id="UP000518300"/>
    </source>
</evidence>
<name>A0A848LGF4_9BACT</name>
<dbReference type="Proteomes" id="UP000518300">
    <property type="component" value="Unassembled WGS sequence"/>
</dbReference>
<evidence type="ECO:0000313" key="3">
    <source>
        <dbReference type="EMBL" id="NMO16573.1"/>
    </source>
</evidence>
<dbReference type="InterPro" id="IPR050237">
    <property type="entry name" value="ATP-dep_AMP-bd_enzyme"/>
</dbReference>
<dbReference type="NCBIfam" id="NF006181">
    <property type="entry name" value="PRK08314.1"/>
    <property type="match status" value="1"/>
</dbReference>